<comment type="caution">
    <text evidence="1">The sequence shown here is derived from an EMBL/GenBank/DDBJ whole genome shotgun (WGS) entry which is preliminary data.</text>
</comment>
<organism evidence="1 2">
    <name type="scientific">Trichloromonas acetexigens</name>
    <dbReference type="NCBI Taxonomy" id="38815"/>
    <lineage>
        <taxon>Bacteria</taxon>
        <taxon>Pseudomonadati</taxon>
        <taxon>Thermodesulfobacteriota</taxon>
        <taxon>Desulfuromonadia</taxon>
        <taxon>Desulfuromonadales</taxon>
        <taxon>Trichloromonadaceae</taxon>
        <taxon>Trichloromonas</taxon>
    </lineage>
</organism>
<protein>
    <submittedName>
        <fullName evidence="1">Uncharacterized protein</fullName>
    </submittedName>
</protein>
<accession>A0A550J2R8</accession>
<sequence length="108" mass="12330">MTIEAQANRIYELVKGLPNNEALKALHLATGRILQKSRIQAIESWVITPKRTPRSRIEKDPEIKEFLLSQTEPSTIAQLLAEISSRFGEDRTPSKTGLARWFKKMQGR</sequence>
<gene>
    <name evidence="1" type="ORF">FL622_17125</name>
</gene>
<dbReference type="EMBL" id="VJVV01000026">
    <property type="protein sequence ID" value="TRO77534.1"/>
    <property type="molecule type" value="Genomic_DNA"/>
</dbReference>
<dbReference type="RefSeq" id="WP_092056568.1">
    <property type="nucleotide sequence ID" value="NZ_FOJJ01000019.1"/>
</dbReference>
<evidence type="ECO:0000313" key="1">
    <source>
        <dbReference type="EMBL" id="TRO77534.1"/>
    </source>
</evidence>
<keyword evidence="2" id="KW-1185">Reference proteome</keyword>
<evidence type="ECO:0000313" key="2">
    <source>
        <dbReference type="Proteomes" id="UP000317155"/>
    </source>
</evidence>
<proteinExistence type="predicted"/>
<name>A0A550J2R8_9BACT</name>
<reference evidence="1 2" key="1">
    <citation type="submission" date="2019-07" db="EMBL/GenBank/DDBJ databases">
        <title>Insights of Desulfuromonas acetexigens electromicrobiology.</title>
        <authorList>
            <person name="Katuri K."/>
            <person name="Sapireddy V."/>
            <person name="Shaw D.R."/>
            <person name="Saikaly P."/>
        </authorList>
    </citation>
    <scope>NUCLEOTIDE SEQUENCE [LARGE SCALE GENOMIC DNA]</scope>
    <source>
        <strain evidence="1 2">2873</strain>
    </source>
</reference>
<dbReference type="AlphaFoldDB" id="A0A550J2R8"/>
<dbReference type="Proteomes" id="UP000317155">
    <property type="component" value="Unassembled WGS sequence"/>
</dbReference>